<feature type="transmembrane region" description="Helical" evidence="7">
    <location>
        <begin position="35"/>
        <end position="54"/>
    </location>
</feature>
<keyword evidence="3 6" id="KW-0812">Transmembrane</keyword>
<keyword evidence="4 7" id="KW-1133">Transmembrane helix</keyword>
<dbReference type="GO" id="GO:0048039">
    <property type="term" value="F:ubiquinone binding"/>
    <property type="evidence" value="ECO:0007669"/>
    <property type="project" value="TreeGrafter"/>
</dbReference>
<dbReference type="GO" id="GO:0015990">
    <property type="term" value="P:electron transport coupled proton transport"/>
    <property type="evidence" value="ECO:0007669"/>
    <property type="project" value="TreeGrafter"/>
</dbReference>
<dbReference type="NCBIfam" id="TIGR01972">
    <property type="entry name" value="NDH_I_M"/>
    <property type="match status" value="1"/>
</dbReference>
<dbReference type="Proteomes" id="UP000233781">
    <property type="component" value="Unassembled WGS sequence"/>
</dbReference>
<comment type="subcellular location">
    <subcellularLocation>
        <location evidence="1">Endomembrane system</location>
        <topology evidence="1">Multi-pass membrane protein</topology>
    </subcellularLocation>
    <subcellularLocation>
        <location evidence="6">Membrane</location>
        <topology evidence="6">Multi-pass membrane protein</topology>
    </subcellularLocation>
</comment>
<feature type="transmembrane region" description="Helical" evidence="7">
    <location>
        <begin position="100"/>
        <end position="118"/>
    </location>
</feature>
<evidence type="ECO:0000256" key="1">
    <source>
        <dbReference type="ARBA" id="ARBA00004127"/>
    </source>
</evidence>
<evidence type="ECO:0000256" key="3">
    <source>
        <dbReference type="ARBA" id="ARBA00022692"/>
    </source>
</evidence>
<dbReference type="EMBL" id="PJNE01000001">
    <property type="protein sequence ID" value="PKW26370.1"/>
    <property type="molecule type" value="Genomic_DNA"/>
</dbReference>
<feature type="transmembrane region" description="Helical" evidence="7">
    <location>
        <begin position="125"/>
        <end position="143"/>
    </location>
</feature>
<evidence type="ECO:0000313" key="10">
    <source>
        <dbReference type="Proteomes" id="UP000233781"/>
    </source>
</evidence>
<sequence>MVMSLLLALPLAVGLWLVTGGRALAVVLARRITAATAGATLLLAVATVAFGAAVDRAWLPELGVRWSFGVDGISSPLVLLTAGIGVLVALHAWVEVPPGGSPATFLGCLLVVEAGALATFAARDAVLFLVAFEVVLVPMWVLVARYGDAHDPRARTGAAQRFVLYTAVGSTTLLVGILLLVATAGTADLRRLADQAGAGLGSGTQLAVALLLVLGLAVKVPVFPLHTWLPPAHTTAPTAGSVLLAAVLLKMGTYGLVRLPVSVVPDGFARLAPALAVAGAVGIVWGGLVCLVERDLKRLVAYSSVAHMGFVVLALASGSDTGLQAALYANIAHGVISALLFVVVGGLKQRWGSVDLAVRRPALRETSPRLGFVLLLGLAASLGLPGLAGFWGELLAVYSAWTPAGDRPRVVFVACAVVAAVGAALAAAYALRVAGLVWAGDRPDPEAPRTPDTTGVERWVIAVLAAAVVALGILPMLLLSTTADAVARIGGAR</sequence>
<dbReference type="GO" id="GO:0012505">
    <property type="term" value="C:endomembrane system"/>
    <property type="evidence" value="ECO:0007669"/>
    <property type="project" value="UniProtKB-SubCell"/>
</dbReference>
<feature type="transmembrane region" description="Helical" evidence="7">
    <location>
        <begin position="299"/>
        <end position="319"/>
    </location>
</feature>
<dbReference type="Pfam" id="PF00361">
    <property type="entry name" value="Proton_antipo_M"/>
    <property type="match status" value="1"/>
</dbReference>
<protein>
    <submittedName>
        <fullName evidence="9">NADH dehydrogenase subunit M</fullName>
    </submittedName>
</protein>
<evidence type="ECO:0000259" key="8">
    <source>
        <dbReference type="Pfam" id="PF00361"/>
    </source>
</evidence>
<evidence type="ECO:0000256" key="6">
    <source>
        <dbReference type="RuleBase" id="RU000320"/>
    </source>
</evidence>
<accession>A0A2N3YHQ5</accession>
<dbReference type="GO" id="GO:0008137">
    <property type="term" value="F:NADH dehydrogenase (ubiquinone) activity"/>
    <property type="evidence" value="ECO:0007669"/>
    <property type="project" value="InterPro"/>
</dbReference>
<feature type="transmembrane region" description="Helical" evidence="7">
    <location>
        <begin position="163"/>
        <end position="184"/>
    </location>
</feature>
<reference evidence="9 10" key="1">
    <citation type="submission" date="2017-12" db="EMBL/GenBank/DDBJ databases">
        <title>Sequencing the genomes of 1000 Actinobacteria strains.</title>
        <authorList>
            <person name="Klenk H.-P."/>
        </authorList>
    </citation>
    <scope>NUCLEOTIDE SEQUENCE [LARGE SCALE GENOMIC DNA]</scope>
    <source>
        <strain evidence="9 10">DSM 12806</strain>
    </source>
</reference>
<comment type="similarity">
    <text evidence="2">Belongs to the complex I subunit 4 family.</text>
</comment>
<keyword evidence="10" id="KW-1185">Reference proteome</keyword>
<dbReference type="PANTHER" id="PTHR43507:SF1">
    <property type="entry name" value="NADH-UBIQUINONE OXIDOREDUCTASE CHAIN 4"/>
    <property type="match status" value="1"/>
</dbReference>
<name>A0A2N3YHQ5_9MICO</name>
<dbReference type="InterPro" id="IPR010227">
    <property type="entry name" value="NADH_Q_OxRdtase_chainM/4"/>
</dbReference>
<feature type="transmembrane region" description="Helical" evidence="7">
    <location>
        <begin position="196"/>
        <end position="218"/>
    </location>
</feature>
<evidence type="ECO:0000256" key="5">
    <source>
        <dbReference type="ARBA" id="ARBA00023136"/>
    </source>
</evidence>
<dbReference type="PRINTS" id="PR01437">
    <property type="entry name" value="NUOXDRDTASE4"/>
</dbReference>
<comment type="caution">
    <text evidence="9">The sequence shown here is derived from an EMBL/GenBank/DDBJ whole genome shotgun (WGS) entry which is preliminary data.</text>
</comment>
<evidence type="ECO:0000256" key="4">
    <source>
        <dbReference type="ARBA" id="ARBA00022989"/>
    </source>
</evidence>
<evidence type="ECO:0000256" key="2">
    <source>
        <dbReference type="ARBA" id="ARBA00009025"/>
    </source>
</evidence>
<dbReference type="PANTHER" id="PTHR43507">
    <property type="entry name" value="NADH-UBIQUINONE OXIDOREDUCTASE CHAIN 4"/>
    <property type="match status" value="1"/>
</dbReference>
<feature type="domain" description="NADH:quinone oxidoreductase/Mrp antiporter transmembrane" evidence="8">
    <location>
        <begin position="122"/>
        <end position="402"/>
    </location>
</feature>
<dbReference type="InterPro" id="IPR001750">
    <property type="entry name" value="ND/Mrp_TM"/>
</dbReference>
<proteinExistence type="inferred from homology"/>
<feature type="transmembrane region" description="Helical" evidence="7">
    <location>
        <begin position="411"/>
        <end position="438"/>
    </location>
</feature>
<feature type="transmembrane region" description="Helical" evidence="7">
    <location>
        <begin position="459"/>
        <end position="478"/>
    </location>
</feature>
<feature type="transmembrane region" description="Helical" evidence="7">
    <location>
        <begin position="271"/>
        <end position="292"/>
    </location>
</feature>
<gene>
    <name evidence="9" type="ORF">ATL31_1181</name>
</gene>
<dbReference type="AlphaFoldDB" id="A0A2N3YHQ5"/>
<dbReference type="InterPro" id="IPR003918">
    <property type="entry name" value="NADH_UbQ_OxRdtase"/>
</dbReference>
<feature type="transmembrane region" description="Helical" evidence="7">
    <location>
        <begin position="75"/>
        <end position="94"/>
    </location>
</feature>
<evidence type="ECO:0000313" key="9">
    <source>
        <dbReference type="EMBL" id="PKW26370.1"/>
    </source>
</evidence>
<feature type="transmembrane region" description="Helical" evidence="7">
    <location>
        <begin position="325"/>
        <end position="347"/>
    </location>
</feature>
<keyword evidence="5 7" id="KW-0472">Membrane</keyword>
<dbReference type="OrthoDB" id="9768329at2"/>
<evidence type="ECO:0000256" key="7">
    <source>
        <dbReference type="SAM" id="Phobius"/>
    </source>
</evidence>
<organism evidence="9 10">
    <name type="scientific">Phycicoccus duodecadis</name>
    <dbReference type="NCBI Taxonomy" id="173053"/>
    <lineage>
        <taxon>Bacteria</taxon>
        <taxon>Bacillati</taxon>
        <taxon>Actinomycetota</taxon>
        <taxon>Actinomycetes</taxon>
        <taxon>Micrococcales</taxon>
        <taxon>Intrasporangiaceae</taxon>
        <taxon>Phycicoccus</taxon>
    </lineage>
</organism>
<feature type="transmembrane region" description="Helical" evidence="7">
    <location>
        <begin position="368"/>
        <end position="391"/>
    </location>
</feature>
<dbReference type="GO" id="GO:0003954">
    <property type="term" value="F:NADH dehydrogenase activity"/>
    <property type="evidence" value="ECO:0007669"/>
    <property type="project" value="TreeGrafter"/>
</dbReference>
<dbReference type="GO" id="GO:0016020">
    <property type="term" value="C:membrane"/>
    <property type="evidence" value="ECO:0007669"/>
    <property type="project" value="UniProtKB-SubCell"/>
</dbReference>
<dbReference type="GO" id="GO:0042773">
    <property type="term" value="P:ATP synthesis coupled electron transport"/>
    <property type="evidence" value="ECO:0007669"/>
    <property type="project" value="InterPro"/>
</dbReference>